<dbReference type="HOGENOM" id="CLU_125588_0_0_1"/>
<accession>A0A0C3PKU0</accession>
<protein>
    <submittedName>
        <fullName evidence="1">Uncharacterized protein</fullName>
    </submittedName>
</protein>
<reference evidence="1 2" key="1">
    <citation type="submission" date="2014-04" db="EMBL/GenBank/DDBJ databases">
        <authorList>
            <consortium name="DOE Joint Genome Institute"/>
            <person name="Kuo A."/>
            <person name="Kohler A."/>
            <person name="Costa M.D."/>
            <person name="Nagy L.G."/>
            <person name="Floudas D."/>
            <person name="Copeland A."/>
            <person name="Barry K.W."/>
            <person name="Cichocki N."/>
            <person name="Veneault-Fourrey C."/>
            <person name="LaButti K."/>
            <person name="Lindquist E.A."/>
            <person name="Lipzen A."/>
            <person name="Lundell T."/>
            <person name="Morin E."/>
            <person name="Murat C."/>
            <person name="Sun H."/>
            <person name="Tunlid A."/>
            <person name="Henrissat B."/>
            <person name="Grigoriev I.V."/>
            <person name="Hibbett D.S."/>
            <person name="Martin F."/>
            <person name="Nordberg H.P."/>
            <person name="Cantor M.N."/>
            <person name="Hua S.X."/>
        </authorList>
    </citation>
    <scope>NUCLEOTIDE SEQUENCE [LARGE SCALE GENOMIC DNA]</scope>
    <source>
        <strain evidence="1 2">Marx 270</strain>
    </source>
</reference>
<gene>
    <name evidence="1" type="ORF">M404DRAFT_328514</name>
</gene>
<dbReference type="InParanoid" id="A0A0C3PKU0"/>
<reference evidence="2" key="2">
    <citation type="submission" date="2015-01" db="EMBL/GenBank/DDBJ databases">
        <title>Evolutionary Origins and Diversification of the Mycorrhizal Mutualists.</title>
        <authorList>
            <consortium name="DOE Joint Genome Institute"/>
            <consortium name="Mycorrhizal Genomics Consortium"/>
            <person name="Kohler A."/>
            <person name="Kuo A."/>
            <person name="Nagy L.G."/>
            <person name="Floudas D."/>
            <person name="Copeland A."/>
            <person name="Barry K.W."/>
            <person name="Cichocki N."/>
            <person name="Veneault-Fourrey C."/>
            <person name="LaButti K."/>
            <person name="Lindquist E.A."/>
            <person name="Lipzen A."/>
            <person name="Lundell T."/>
            <person name="Morin E."/>
            <person name="Murat C."/>
            <person name="Riley R."/>
            <person name="Ohm R."/>
            <person name="Sun H."/>
            <person name="Tunlid A."/>
            <person name="Henrissat B."/>
            <person name="Grigoriev I.V."/>
            <person name="Hibbett D.S."/>
            <person name="Martin F."/>
        </authorList>
    </citation>
    <scope>NUCLEOTIDE SEQUENCE [LARGE SCALE GENOMIC DNA]</scope>
    <source>
        <strain evidence="2">Marx 270</strain>
    </source>
</reference>
<sequence length="138" mass="15362">MSRVVGTLIFHNPGKVFEAFKLCSTARLSCSTSSPGSTSSRPGRISEQLRYKQEIGSEGFTVQSLRAGCFTVNEGRADPQGFCSNRGRARCIVWVNSTTPCDQHCPDRSSRWTKKLFLRPQGWKPSLLHDEERLLAVA</sequence>
<dbReference type="EMBL" id="KN831956">
    <property type="protein sequence ID" value="KIO08859.1"/>
    <property type="molecule type" value="Genomic_DNA"/>
</dbReference>
<name>A0A0C3PKU0_PISTI</name>
<dbReference type="Proteomes" id="UP000054217">
    <property type="component" value="Unassembled WGS sequence"/>
</dbReference>
<evidence type="ECO:0000313" key="1">
    <source>
        <dbReference type="EMBL" id="KIO08859.1"/>
    </source>
</evidence>
<evidence type="ECO:0000313" key="2">
    <source>
        <dbReference type="Proteomes" id="UP000054217"/>
    </source>
</evidence>
<dbReference type="AlphaFoldDB" id="A0A0C3PKU0"/>
<keyword evidence="2" id="KW-1185">Reference proteome</keyword>
<proteinExistence type="predicted"/>
<organism evidence="1 2">
    <name type="scientific">Pisolithus tinctorius Marx 270</name>
    <dbReference type="NCBI Taxonomy" id="870435"/>
    <lineage>
        <taxon>Eukaryota</taxon>
        <taxon>Fungi</taxon>
        <taxon>Dikarya</taxon>
        <taxon>Basidiomycota</taxon>
        <taxon>Agaricomycotina</taxon>
        <taxon>Agaricomycetes</taxon>
        <taxon>Agaricomycetidae</taxon>
        <taxon>Boletales</taxon>
        <taxon>Sclerodermatineae</taxon>
        <taxon>Pisolithaceae</taxon>
        <taxon>Pisolithus</taxon>
    </lineage>
</organism>